<organism evidence="2 3">
    <name type="scientific">Phocaeicola acetigenes</name>
    <dbReference type="NCBI Taxonomy" id="3016083"/>
    <lineage>
        <taxon>Bacteria</taxon>
        <taxon>Pseudomonadati</taxon>
        <taxon>Bacteroidota</taxon>
        <taxon>Bacteroidia</taxon>
        <taxon>Bacteroidales</taxon>
        <taxon>Bacteroidaceae</taxon>
        <taxon>Phocaeicola</taxon>
    </lineage>
</organism>
<keyword evidence="3" id="KW-1185">Reference proteome</keyword>
<evidence type="ECO:0000313" key="2">
    <source>
        <dbReference type="EMBL" id="MCZ8373037.1"/>
    </source>
</evidence>
<feature type="transmembrane region" description="Helical" evidence="1">
    <location>
        <begin position="71"/>
        <end position="92"/>
    </location>
</feature>
<name>A0ABT4PJ01_9BACT</name>
<dbReference type="Pfam" id="PF10825">
    <property type="entry name" value="DUF2752"/>
    <property type="match status" value="1"/>
</dbReference>
<protein>
    <submittedName>
        <fullName evidence="2">DUF2752 domain-containing protein</fullName>
    </submittedName>
</protein>
<accession>A0ABT4PJ01</accession>
<reference evidence="2" key="1">
    <citation type="submission" date="2022-12" db="EMBL/GenBank/DDBJ databases">
        <title>Phocaeicola acetigenes sp. nov., isolated feces from a healthy human.</title>
        <authorList>
            <person name="Do H."/>
            <person name="Ha Y.B."/>
            <person name="Kim J.-S."/>
            <person name="Suh M.K."/>
            <person name="Kim H.S."/>
            <person name="Lee J.-S."/>
        </authorList>
    </citation>
    <scope>NUCLEOTIDE SEQUENCE</scope>
    <source>
        <strain evidence="2">KGMB11183</strain>
    </source>
</reference>
<gene>
    <name evidence="2" type="ORF">O6P32_10015</name>
</gene>
<feature type="transmembrane region" description="Helical" evidence="1">
    <location>
        <begin position="104"/>
        <end position="123"/>
    </location>
</feature>
<proteinExistence type="predicted"/>
<keyword evidence="1" id="KW-1133">Transmembrane helix</keyword>
<keyword evidence="1" id="KW-0812">Transmembrane</keyword>
<sequence length="129" mass="14434">MPQFTEMSRTIKYIGGIVLIGVLAVYALLDPARSALFPKCPFYVLTSLKCPGCGSQRALHALLHGDVPGAFSYNALLVVSVPLVLLLLYAELLRKKNPRLYFTLHKPGFILSLAGLIVLWWIFRNIFSW</sequence>
<dbReference type="InterPro" id="IPR021215">
    <property type="entry name" value="DUF2752"/>
</dbReference>
<dbReference type="Proteomes" id="UP001141933">
    <property type="component" value="Unassembled WGS sequence"/>
</dbReference>
<comment type="caution">
    <text evidence="2">The sequence shown here is derived from an EMBL/GenBank/DDBJ whole genome shotgun (WGS) entry which is preliminary data.</text>
</comment>
<evidence type="ECO:0000313" key="3">
    <source>
        <dbReference type="Proteomes" id="UP001141933"/>
    </source>
</evidence>
<dbReference type="EMBL" id="JAPZVM010000008">
    <property type="protein sequence ID" value="MCZ8373037.1"/>
    <property type="molecule type" value="Genomic_DNA"/>
</dbReference>
<dbReference type="RefSeq" id="WP_269878336.1">
    <property type="nucleotide sequence ID" value="NZ_JAPZVM010000008.1"/>
</dbReference>
<evidence type="ECO:0000256" key="1">
    <source>
        <dbReference type="SAM" id="Phobius"/>
    </source>
</evidence>
<keyword evidence="1" id="KW-0472">Membrane</keyword>
<feature type="transmembrane region" description="Helical" evidence="1">
    <location>
        <begin position="12"/>
        <end position="29"/>
    </location>
</feature>